<dbReference type="InterPro" id="IPR044934">
    <property type="entry name" value="Streptopain_sf"/>
</dbReference>
<protein>
    <submittedName>
        <fullName evidence="1">Spi family protease inhibitor</fullName>
    </submittedName>
</protein>
<dbReference type="Proteomes" id="UP000596202">
    <property type="component" value="Chromosome"/>
</dbReference>
<sequence length="121" mass="13662">MKEKLFILFVFFILSCSSDENRIEQEKGFSQTEYFVSSEMAKSVALSFLGTSQHGQDTSQSNKIAPIPDFENRDIDKVIVIRDEDNVIVLYVVTFLPKGYIVVSGTRKEMPVLGVCIGCHF</sequence>
<evidence type="ECO:0000313" key="2">
    <source>
        <dbReference type="Proteomes" id="UP000596202"/>
    </source>
</evidence>
<dbReference type="EMBL" id="CP068108">
    <property type="protein sequence ID" value="QQT99139.1"/>
    <property type="molecule type" value="Genomic_DNA"/>
</dbReference>
<accession>A0A9Q6ZD57</accession>
<dbReference type="PROSITE" id="PS51257">
    <property type="entry name" value="PROKAR_LIPOPROTEIN"/>
    <property type="match status" value="1"/>
</dbReference>
<dbReference type="GeneID" id="93528600"/>
<name>A0A9Q6ZD57_MYROD</name>
<organism evidence="1 2">
    <name type="scientific">Myroides odoratus</name>
    <name type="common">Flavobacterium odoratum</name>
    <dbReference type="NCBI Taxonomy" id="256"/>
    <lineage>
        <taxon>Bacteria</taxon>
        <taxon>Pseudomonadati</taxon>
        <taxon>Bacteroidota</taxon>
        <taxon>Flavobacteriia</taxon>
        <taxon>Flavobacteriales</taxon>
        <taxon>Flavobacteriaceae</taxon>
        <taxon>Myroides</taxon>
    </lineage>
</organism>
<dbReference type="RefSeq" id="WP_006264768.1">
    <property type="nucleotide sequence ID" value="NZ_CP068108.1"/>
</dbReference>
<dbReference type="Gene3D" id="3.90.70.50">
    <property type="entry name" value="Peptidase C10, streptopain"/>
    <property type="match status" value="1"/>
</dbReference>
<gene>
    <name evidence="1" type="ORF">I6I88_13070</name>
</gene>
<evidence type="ECO:0000313" key="1">
    <source>
        <dbReference type="EMBL" id="QQT99139.1"/>
    </source>
</evidence>
<reference evidence="1 2" key="1">
    <citation type="submission" date="2021-01" db="EMBL/GenBank/DDBJ databases">
        <title>FDA dAtabase for Regulatory Grade micrObial Sequences (FDA-ARGOS): Supporting development and validation of Infectious Disease Dx tests.</title>
        <authorList>
            <person name="Sproer C."/>
            <person name="Gronow S."/>
            <person name="Severitt S."/>
            <person name="Schroder I."/>
            <person name="Tallon L."/>
            <person name="Sadzewicz L."/>
            <person name="Zhao X."/>
            <person name="Boylan J."/>
            <person name="Ott S."/>
            <person name="Bowen H."/>
            <person name="Vavikolanu K."/>
            <person name="Mehta A."/>
            <person name="Aluvathingal J."/>
            <person name="Nadendla S."/>
            <person name="Lowell S."/>
            <person name="Myers T."/>
            <person name="Yan Y."/>
            <person name="Sichtig H."/>
        </authorList>
    </citation>
    <scope>NUCLEOTIDE SEQUENCE [LARGE SCALE GENOMIC DNA]</scope>
    <source>
        <strain evidence="1 2">FDAARGOS_1131</strain>
    </source>
</reference>
<proteinExistence type="predicted"/>
<dbReference type="AlphaFoldDB" id="A0A9Q6ZD57"/>